<dbReference type="Pfam" id="PF00106">
    <property type="entry name" value="adh_short"/>
    <property type="match status" value="1"/>
</dbReference>
<dbReference type="PANTHER" id="PTHR43157:SF31">
    <property type="entry name" value="PHOSPHATIDYLINOSITOL-GLYCAN BIOSYNTHESIS CLASS F PROTEIN"/>
    <property type="match status" value="1"/>
</dbReference>
<dbReference type="STRING" id="913774.A0A0C3H1W7"/>
<dbReference type="InParanoid" id="A0A0C3H1W7"/>
<dbReference type="HOGENOM" id="CLU_010194_44_6_1"/>
<dbReference type="GO" id="GO:0016491">
    <property type="term" value="F:oxidoreductase activity"/>
    <property type="evidence" value="ECO:0007669"/>
    <property type="project" value="UniProtKB-KW"/>
</dbReference>
<organism evidence="2 3">
    <name type="scientific">Oidiodendron maius (strain Zn)</name>
    <dbReference type="NCBI Taxonomy" id="913774"/>
    <lineage>
        <taxon>Eukaryota</taxon>
        <taxon>Fungi</taxon>
        <taxon>Dikarya</taxon>
        <taxon>Ascomycota</taxon>
        <taxon>Pezizomycotina</taxon>
        <taxon>Leotiomycetes</taxon>
        <taxon>Leotiomycetes incertae sedis</taxon>
        <taxon>Myxotrichaceae</taxon>
        <taxon>Oidiodendron</taxon>
    </lineage>
</organism>
<name>A0A0C3H1W7_OIDMZ</name>
<evidence type="ECO:0000256" key="1">
    <source>
        <dbReference type="ARBA" id="ARBA00023002"/>
    </source>
</evidence>
<accession>A0A0C3H1W7</accession>
<keyword evidence="1" id="KW-0560">Oxidoreductase</keyword>
<dbReference type="OrthoDB" id="191139at2759"/>
<dbReference type="InterPro" id="IPR002347">
    <property type="entry name" value="SDR_fam"/>
</dbReference>
<keyword evidence="3" id="KW-1185">Reference proteome</keyword>
<dbReference type="PRINTS" id="PR00081">
    <property type="entry name" value="GDHRDH"/>
</dbReference>
<sequence length="309" mass="33708">MGSLFSTPWDPTNGILDLNGKVAIVTGANAGIGYATTEQLARHGAKVYLAARNEAKAQAAIEKLCSDNPTVNKGSLVWLPLDLADLESVKMAAETVLKQESRLDILVNNAGIATKSSEMTSAGFDMVMGVNHLAHFLFTINLLPLLKHTAARKDSDVRVVILDDFKYRGMTSSLDFSGLRDLFSRYAVSKLANILFCKELQRRMDAEKVPITTATCDPGPTDTEGGMGVFPWYLRPIMKRIASSAAKGAHPVLYLAGAPEIRNNRAKYKAEYLNSSSKIEEPSSLARDPQLAENLWKMSEEALAAYIKP</sequence>
<proteinExistence type="predicted"/>
<dbReference type="Gene3D" id="3.40.50.720">
    <property type="entry name" value="NAD(P)-binding Rossmann-like Domain"/>
    <property type="match status" value="1"/>
</dbReference>
<gene>
    <name evidence="2" type="ORF">OIDMADRAFT_132130</name>
</gene>
<protein>
    <submittedName>
        <fullName evidence="2">Uncharacterized protein</fullName>
    </submittedName>
</protein>
<reference evidence="3" key="2">
    <citation type="submission" date="2015-01" db="EMBL/GenBank/DDBJ databases">
        <title>Evolutionary Origins and Diversification of the Mycorrhizal Mutualists.</title>
        <authorList>
            <consortium name="DOE Joint Genome Institute"/>
            <consortium name="Mycorrhizal Genomics Consortium"/>
            <person name="Kohler A."/>
            <person name="Kuo A."/>
            <person name="Nagy L.G."/>
            <person name="Floudas D."/>
            <person name="Copeland A."/>
            <person name="Barry K.W."/>
            <person name="Cichocki N."/>
            <person name="Veneault-Fourrey C."/>
            <person name="LaButti K."/>
            <person name="Lindquist E.A."/>
            <person name="Lipzen A."/>
            <person name="Lundell T."/>
            <person name="Morin E."/>
            <person name="Murat C."/>
            <person name="Riley R."/>
            <person name="Ohm R."/>
            <person name="Sun H."/>
            <person name="Tunlid A."/>
            <person name="Henrissat B."/>
            <person name="Grigoriev I.V."/>
            <person name="Hibbett D.S."/>
            <person name="Martin F."/>
        </authorList>
    </citation>
    <scope>NUCLEOTIDE SEQUENCE [LARGE SCALE GENOMIC DNA]</scope>
    <source>
        <strain evidence="3">Zn</strain>
    </source>
</reference>
<dbReference type="InterPro" id="IPR036291">
    <property type="entry name" value="NAD(P)-bd_dom_sf"/>
</dbReference>
<dbReference type="Proteomes" id="UP000054321">
    <property type="component" value="Unassembled WGS sequence"/>
</dbReference>
<dbReference type="SUPFAM" id="SSF51735">
    <property type="entry name" value="NAD(P)-binding Rossmann-fold domains"/>
    <property type="match status" value="1"/>
</dbReference>
<evidence type="ECO:0000313" key="3">
    <source>
        <dbReference type="Proteomes" id="UP000054321"/>
    </source>
</evidence>
<reference evidence="2 3" key="1">
    <citation type="submission" date="2014-04" db="EMBL/GenBank/DDBJ databases">
        <authorList>
            <consortium name="DOE Joint Genome Institute"/>
            <person name="Kuo A."/>
            <person name="Martino E."/>
            <person name="Perotto S."/>
            <person name="Kohler A."/>
            <person name="Nagy L.G."/>
            <person name="Floudas D."/>
            <person name="Copeland A."/>
            <person name="Barry K.W."/>
            <person name="Cichocki N."/>
            <person name="Veneault-Fourrey C."/>
            <person name="LaButti K."/>
            <person name="Lindquist E.A."/>
            <person name="Lipzen A."/>
            <person name="Lundell T."/>
            <person name="Morin E."/>
            <person name="Murat C."/>
            <person name="Sun H."/>
            <person name="Tunlid A."/>
            <person name="Henrissat B."/>
            <person name="Grigoriev I.V."/>
            <person name="Hibbett D.S."/>
            <person name="Martin F."/>
            <person name="Nordberg H.P."/>
            <person name="Cantor M.N."/>
            <person name="Hua S.X."/>
        </authorList>
    </citation>
    <scope>NUCLEOTIDE SEQUENCE [LARGE SCALE GENOMIC DNA]</scope>
    <source>
        <strain evidence="2 3">Zn</strain>
    </source>
</reference>
<dbReference type="PANTHER" id="PTHR43157">
    <property type="entry name" value="PHOSPHATIDYLINOSITOL-GLYCAN BIOSYNTHESIS CLASS F PROTEIN-RELATED"/>
    <property type="match status" value="1"/>
</dbReference>
<dbReference type="EMBL" id="KN832884">
    <property type="protein sequence ID" value="KIM96506.1"/>
    <property type="molecule type" value="Genomic_DNA"/>
</dbReference>
<evidence type="ECO:0000313" key="2">
    <source>
        <dbReference type="EMBL" id="KIM96506.1"/>
    </source>
</evidence>
<dbReference type="AlphaFoldDB" id="A0A0C3H1W7"/>